<evidence type="ECO:0000313" key="2">
    <source>
        <dbReference type="Proteomes" id="UP000541444"/>
    </source>
</evidence>
<proteinExistence type="predicted"/>
<organism evidence="1 2">
    <name type="scientific">Kingdonia uniflora</name>
    <dbReference type="NCBI Taxonomy" id="39325"/>
    <lineage>
        <taxon>Eukaryota</taxon>
        <taxon>Viridiplantae</taxon>
        <taxon>Streptophyta</taxon>
        <taxon>Embryophyta</taxon>
        <taxon>Tracheophyta</taxon>
        <taxon>Spermatophyta</taxon>
        <taxon>Magnoliopsida</taxon>
        <taxon>Ranunculales</taxon>
        <taxon>Circaeasteraceae</taxon>
        <taxon>Kingdonia</taxon>
    </lineage>
</organism>
<accession>A0A7J7LIC1</accession>
<dbReference type="EMBL" id="JACGCM010002268">
    <property type="protein sequence ID" value="KAF6142270.1"/>
    <property type="molecule type" value="Genomic_DNA"/>
</dbReference>
<protein>
    <submittedName>
        <fullName evidence="1">Uncharacterized protein</fullName>
    </submittedName>
</protein>
<dbReference type="InterPro" id="IPR017853">
    <property type="entry name" value="GH"/>
</dbReference>
<name>A0A7J7LIC1_9MAGN</name>
<dbReference type="InterPro" id="IPR013785">
    <property type="entry name" value="Aldolase_TIM"/>
</dbReference>
<dbReference type="SUPFAM" id="SSF51445">
    <property type="entry name" value="(Trans)glycosidases"/>
    <property type="match status" value="1"/>
</dbReference>
<keyword evidence="2" id="KW-1185">Reference proteome</keyword>
<reference evidence="1 2" key="1">
    <citation type="journal article" date="2020" name="IScience">
        <title>Genome Sequencing of the Endangered Kingdonia uniflora (Circaeasteraceae, Ranunculales) Reveals Potential Mechanisms of Evolutionary Specialization.</title>
        <authorList>
            <person name="Sun Y."/>
            <person name="Deng T."/>
            <person name="Zhang A."/>
            <person name="Moore M.J."/>
            <person name="Landis J.B."/>
            <person name="Lin N."/>
            <person name="Zhang H."/>
            <person name="Zhang X."/>
            <person name="Huang J."/>
            <person name="Zhang X."/>
            <person name="Sun H."/>
            <person name="Wang H."/>
        </authorList>
    </citation>
    <scope>NUCLEOTIDE SEQUENCE [LARGE SCALE GENOMIC DNA]</scope>
    <source>
        <strain evidence="1">TB1705</strain>
        <tissue evidence="1">Leaf</tissue>
    </source>
</reference>
<dbReference type="Proteomes" id="UP000541444">
    <property type="component" value="Unassembled WGS sequence"/>
</dbReference>
<gene>
    <name evidence="1" type="ORF">GIB67_030637</name>
</gene>
<sequence length="279" mass="31126">MAEKAPEDMLQSCKGLSVCKVNVIVEDVKGLSVCKVNVIVEVVKGLSVCKVNVIVEVVKGCQGKRYEPKHIQGEGFVDSTRVGGVREVLPDDMVVLAEPVSSDMVKAIPKAIYILPKIDLEVIHFRCIDYLKYDNCNNGEIKQTTRGDMHPALWGAKVGNSWRTTQDISDTWESMISRADMMRCTLILQDLEVGMVVSNYSWNILQHLYHNISTIVDDLPPIVVVLMRDKIFWTASTGRDFTIAELWRPLESIKERSTGLTFAGPSSTFLDKGSQLGCF</sequence>
<dbReference type="Gene3D" id="3.20.20.70">
    <property type="entry name" value="Aldolase class I"/>
    <property type="match status" value="1"/>
</dbReference>
<evidence type="ECO:0000313" key="1">
    <source>
        <dbReference type="EMBL" id="KAF6142270.1"/>
    </source>
</evidence>
<comment type="caution">
    <text evidence="1">The sequence shown here is derived from an EMBL/GenBank/DDBJ whole genome shotgun (WGS) entry which is preliminary data.</text>
</comment>
<dbReference type="AlphaFoldDB" id="A0A7J7LIC1"/>